<dbReference type="EMBL" id="CAJHIA010000017">
    <property type="protein sequence ID" value="CAD6446097.1"/>
    <property type="molecule type" value="Genomic_DNA"/>
</dbReference>
<dbReference type="Proteomes" id="UP000624404">
    <property type="component" value="Unassembled WGS sequence"/>
</dbReference>
<proteinExistence type="predicted"/>
<feature type="region of interest" description="Disordered" evidence="1">
    <location>
        <begin position="1"/>
        <end position="31"/>
    </location>
</feature>
<feature type="compositionally biased region" description="Basic and acidic residues" evidence="1">
    <location>
        <begin position="203"/>
        <end position="212"/>
    </location>
</feature>
<reference evidence="2" key="1">
    <citation type="submission" date="2020-10" db="EMBL/GenBank/DDBJ databases">
        <authorList>
            <person name="Kusch S."/>
        </authorList>
    </citation>
    <scope>NUCLEOTIDE SEQUENCE</scope>
    <source>
        <strain evidence="2">SwB9</strain>
    </source>
</reference>
<sequence>MSKVPRGSDPYENNQNVVPGPIDPESAEAKRQSQLECRQRRHSINLKRVRGIIPKCPEPKVLPFKDAFKHFPKGWWKCTYANCPVGAHSIGERICPEMRSPCDVFPDGQVEGERDPIDKKEGWWCCTVEGCIIRAAFTTLKLCCDCPGSVGRDEAIQKCEEERPKSSSAYNINRDMEEMKRMAEEPSEEEIDEMEGGLEEGEEYRIQSEDSSKPKKLLLLKLPFKWGEIVLEDKPSSSK</sequence>
<evidence type="ECO:0000313" key="3">
    <source>
        <dbReference type="Proteomes" id="UP000624404"/>
    </source>
</evidence>
<keyword evidence="3" id="KW-1185">Reference proteome</keyword>
<accession>A0A8H2VWC5</accession>
<feature type="region of interest" description="Disordered" evidence="1">
    <location>
        <begin position="180"/>
        <end position="212"/>
    </location>
</feature>
<organism evidence="2 3">
    <name type="scientific">Sclerotinia trifoliorum</name>
    <dbReference type="NCBI Taxonomy" id="28548"/>
    <lineage>
        <taxon>Eukaryota</taxon>
        <taxon>Fungi</taxon>
        <taxon>Dikarya</taxon>
        <taxon>Ascomycota</taxon>
        <taxon>Pezizomycotina</taxon>
        <taxon>Leotiomycetes</taxon>
        <taxon>Helotiales</taxon>
        <taxon>Sclerotiniaceae</taxon>
        <taxon>Sclerotinia</taxon>
    </lineage>
</organism>
<protein>
    <submittedName>
        <fullName evidence="2">F0ed308f-c439-454e-8c71-1e64e7580fde-CDS</fullName>
    </submittedName>
</protein>
<evidence type="ECO:0000313" key="2">
    <source>
        <dbReference type="EMBL" id="CAD6446097.1"/>
    </source>
</evidence>
<dbReference type="OrthoDB" id="3489820at2759"/>
<feature type="compositionally biased region" description="Acidic residues" evidence="1">
    <location>
        <begin position="185"/>
        <end position="202"/>
    </location>
</feature>
<name>A0A8H2VWC5_9HELO</name>
<dbReference type="AlphaFoldDB" id="A0A8H2VWC5"/>
<comment type="caution">
    <text evidence="2">The sequence shown here is derived from an EMBL/GenBank/DDBJ whole genome shotgun (WGS) entry which is preliminary data.</text>
</comment>
<gene>
    <name evidence="2" type="ORF">SCLTRI_LOCUS5810</name>
</gene>
<evidence type="ECO:0000256" key="1">
    <source>
        <dbReference type="SAM" id="MobiDB-lite"/>
    </source>
</evidence>